<proteinExistence type="inferred from homology"/>
<keyword evidence="5" id="KW-1185">Reference proteome</keyword>
<dbReference type="CDD" id="cd00866">
    <property type="entry name" value="PEBP_euk"/>
    <property type="match status" value="1"/>
</dbReference>
<evidence type="ECO:0000313" key="4">
    <source>
        <dbReference type="Ensembl" id="ENSCWAP00000020340.1"/>
    </source>
</evidence>
<feature type="region of interest" description="Disordered" evidence="2">
    <location>
        <begin position="205"/>
        <end position="227"/>
    </location>
</feature>
<dbReference type="GeneTree" id="ENSGT00940000162387"/>
<dbReference type="Pfam" id="PF01161">
    <property type="entry name" value="PBP"/>
    <property type="match status" value="1"/>
</dbReference>
<dbReference type="Proteomes" id="UP000694540">
    <property type="component" value="Unplaced"/>
</dbReference>
<sequence length="227" mass="25625">MRWTMRLATAALLLGLTMAALGDEEDSDPCVYQALSDSDAVLCKGLKVFYPELGDLGCMVVPECNNYRQKITSWTEPIVKFPGALDGATYILVMVDPDAPSRSSPKARFWRHWLVTDIKGTDIRKGKMQGQELSPYQPPSPPPKSGFHRYQFFIYLQQEKTISLLPKENKTRGSWKMEKFLSRFHLSEPEASTQFMTQYYQDTQKLQAPGEGSSEPKGTQAEITACQ</sequence>
<name>A0A8C3WWN2_9CETA</name>
<dbReference type="InterPro" id="IPR035810">
    <property type="entry name" value="PEBP_euk"/>
</dbReference>
<dbReference type="SUPFAM" id="SSF49777">
    <property type="entry name" value="PEBP-like"/>
    <property type="match status" value="1"/>
</dbReference>
<comment type="similarity">
    <text evidence="1">Belongs to the phosphatidylethanolamine-binding protein family.</text>
</comment>
<gene>
    <name evidence="4" type="primary">PEBP4</name>
</gene>
<reference evidence="4" key="1">
    <citation type="submission" date="2025-08" db="UniProtKB">
        <authorList>
            <consortium name="Ensembl"/>
        </authorList>
    </citation>
    <scope>IDENTIFICATION</scope>
</reference>
<evidence type="ECO:0000256" key="3">
    <source>
        <dbReference type="SAM" id="SignalP"/>
    </source>
</evidence>
<protein>
    <submittedName>
        <fullName evidence="4">Phosphatidylethanolamine binding protein 4</fullName>
    </submittedName>
</protein>
<keyword evidence="3" id="KW-0732">Signal</keyword>
<dbReference type="PANTHER" id="PTHR11362">
    <property type="entry name" value="PHOSPHATIDYLETHANOLAMINE-BINDING PROTEIN"/>
    <property type="match status" value="1"/>
</dbReference>
<dbReference type="Ensembl" id="ENSCWAT00000022071.1">
    <property type="protein sequence ID" value="ENSCWAP00000020340.1"/>
    <property type="gene ID" value="ENSCWAG00000015546.1"/>
</dbReference>
<accession>A0A8C3WWN2</accession>
<dbReference type="InterPro" id="IPR036610">
    <property type="entry name" value="PEBP-like_sf"/>
</dbReference>
<dbReference type="InterPro" id="IPR001858">
    <property type="entry name" value="Phosphatidylethanolamine-bd_CS"/>
</dbReference>
<evidence type="ECO:0000256" key="1">
    <source>
        <dbReference type="ARBA" id="ARBA00007091"/>
    </source>
</evidence>
<evidence type="ECO:0000256" key="2">
    <source>
        <dbReference type="SAM" id="MobiDB-lite"/>
    </source>
</evidence>
<feature type="signal peptide" evidence="3">
    <location>
        <begin position="1"/>
        <end position="22"/>
    </location>
</feature>
<dbReference type="AlphaFoldDB" id="A0A8C3WWN2"/>
<dbReference type="PANTHER" id="PTHR11362:SF82">
    <property type="entry name" value="PHOSPHATIDYLETHANOLAMINE-BINDING PROTEIN 4"/>
    <property type="match status" value="1"/>
</dbReference>
<organism evidence="4 5">
    <name type="scientific">Catagonus wagneri</name>
    <name type="common">Chacoan peccary</name>
    <dbReference type="NCBI Taxonomy" id="51154"/>
    <lineage>
        <taxon>Eukaryota</taxon>
        <taxon>Metazoa</taxon>
        <taxon>Chordata</taxon>
        <taxon>Craniata</taxon>
        <taxon>Vertebrata</taxon>
        <taxon>Euteleostomi</taxon>
        <taxon>Mammalia</taxon>
        <taxon>Eutheria</taxon>
        <taxon>Laurasiatheria</taxon>
        <taxon>Artiodactyla</taxon>
        <taxon>Suina</taxon>
        <taxon>Tayassuidae</taxon>
        <taxon>Catagonus</taxon>
    </lineage>
</organism>
<feature type="chain" id="PRO_5034001074" evidence="3">
    <location>
        <begin position="23"/>
        <end position="227"/>
    </location>
</feature>
<dbReference type="PROSITE" id="PS01220">
    <property type="entry name" value="PBP"/>
    <property type="match status" value="1"/>
</dbReference>
<dbReference type="Gene3D" id="3.90.280.10">
    <property type="entry name" value="PEBP-like"/>
    <property type="match status" value="1"/>
</dbReference>
<dbReference type="InterPro" id="IPR008914">
    <property type="entry name" value="PEBP"/>
</dbReference>
<evidence type="ECO:0000313" key="5">
    <source>
        <dbReference type="Proteomes" id="UP000694540"/>
    </source>
</evidence>
<reference evidence="4" key="2">
    <citation type="submission" date="2025-09" db="UniProtKB">
        <authorList>
            <consortium name="Ensembl"/>
        </authorList>
    </citation>
    <scope>IDENTIFICATION</scope>
</reference>